<organism evidence="1">
    <name type="scientific">Rhizochromulina marina</name>
    <dbReference type="NCBI Taxonomy" id="1034831"/>
    <lineage>
        <taxon>Eukaryota</taxon>
        <taxon>Sar</taxon>
        <taxon>Stramenopiles</taxon>
        <taxon>Ochrophyta</taxon>
        <taxon>Dictyochophyceae</taxon>
        <taxon>Rhizochromulinales</taxon>
        <taxon>Rhizochromulina</taxon>
    </lineage>
</organism>
<dbReference type="EMBL" id="HBHJ01024025">
    <property type="protein sequence ID" value="CAD9702776.1"/>
    <property type="molecule type" value="Transcribed_RNA"/>
</dbReference>
<protein>
    <recommendedName>
        <fullName evidence="2">GHMP kinase C-terminal domain-containing protein</fullName>
    </recommendedName>
</protein>
<name>A0A7S2SKR4_9STRA</name>
<proteinExistence type="predicted"/>
<evidence type="ECO:0008006" key="2">
    <source>
        <dbReference type="Google" id="ProtNLM"/>
    </source>
</evidence>
<dbReference type="AlphaFoldDB" id="A0A7S2SKR4"/>
<dbReference type="SUPFAM" id="SSF55060">
    <property type="entry name" value="GHMP Kinase, C-terminal domain"/>
    <property type="match status" value="1"/>
</dbReference>
<sequence>MELAYKGETTTPSRCGRMDQCCAFGRVPVFMTFDGDELKTEVVRAGATFFLVIVDLCANKNTHEILAKLSEGYPHVSQDSKAKEVQEGVQHFLGPLNKALLRRGRQALEAGDAAELGKVMAEFQALFDQYLQPACPSELTAPVLHRVLAHPSLQPLIFGAKGVGSQGDGSAQFLCRSLEDQEKVCDIIRDDLGMVPLCLTIGEESAVSTQSGAVASTVNARGGVESEAAAEKQRE</sequence>
<dbReference type="Gene3D" id="3.30.70.890">
    <property type="entry name" value="GHMP kinase, C-terminal domain"/>
    <property type="match status" value="1"/>
</dbReference>
<gene>
    <name evidence="1" type="ORF">RMAR1173_LOCUS15845</name>
</gene>
<accession>A0A7S2SKR4</accession>
<reference evidence="1" key="1">
    <citation type="submission" date="2021-01" db="EMBL/GenBank/DDBJ databases">
        <authorList>
            <person name="Corre E."/>
            <person name="Pelletier E."/>
            <person name="Niang G."/>
            <person name="Scheremetjew M."/>
            <person name="Finn R."/>
            <person name="Kale V."/>
            <person name="Holt S."/>
            <person name="Cochrane G."/>
            <person name="Meng A."/>
            <person name="Brown T."/>
            <person name="Cohen L."/>
        </authorList>
    </citation>
    <scope>NUCLEOTIDE SEQUENCE</scope>
    <source>
        <strain evidence="1">CCMP1243</strain>
    </source>
</reference>
<evidence type="ECO:0000313" key="1">
    <source>
        <dbReference type="EMBL" id="CAD9702776.1"/>
    </source>
</evidence>
<dbReference type="InterPro" id="IPR036554">
    <property type="entry name" value="GHMP_kinase_C_sf"/>
</dbReference>